<proteinExistence type="predicted"/>
<dbReference type="EMBL" id="JACHJO010000010">
    <property type="protein sequence ID" value="MBB6121495.1"/>
    <property type="molecule type" value="Genomic_DNA"/>
</dbReference>
<dbReference type="SUPFAM" id="SSF143990">
    <property type="entry name" value="YbiA-like"/>
    <property type="match status" value="1"/>
</dbReference>
<dbReference type="InterPro" id="IPR012816">
    <property type="entry name" value="NADAR"/>
</dbReference>
<dbReference type="InterPro" id="IPR056055">
    <property type="entry name" value="DUF7638"/>
</dbReference>
<feature type="domain" description="NADAR" evidence="3">
    <location>
        <begin position="246"/>
        <end position="361"/>
    </location>
</feature>
<sequence length="367" mass="41284">MTLLRPTYRTSDGERIPGSVRNVFICNMGTYFLTDLVVYADGLVDCWGLMTLEEFAAKLESGWVATEFEEGAEGSLHGIVAWRFSEPDSYIDAESLLAEVRDTVEELNGRPDSSGRCLEALDAFLADPTEPNRAALRKAYLEIPPTQRRYVLGDMDLKDGPLRALVHGPGGTDPLGGRVITEEYYEGALEYFAERKRGAAEIRRRDGVDEPRERRAAAITLEQRFFPDVWPDDAGVLVLRNECPAPIEVDGAVHRTVWHAYWALATDDERRREQIRLAPNGYQAQRLGRESPRRGDWADVRLAVMTRLLRAKFDQHPELAEVLLATGNATLLYNEGDSPFWGGGGRNWLGRLLELVRAELRAARPDR</sequence>
<organism evidence="6 7">
    <name type="scientific">Nocardiopsis algeriensis</name>
    <dbReference type="NCBI Taxonomy" id="1478215"/>
    <lineage>
        <taxon>Bacteria</taxon>
        <taxon>Bacillati</taxon>
        <taxon>Actinomycetota</taxon>
        <taxon>Actinomycetes</taxon>
        <taxon>Streptosporangiales</taxon>
        <taxon>Nocardiopsidaceae</taxon>
        <taxon>Nocardiopsis</taxon>
    </lineage>
</organism>
<gene>
    <name evidence="6" type="ORF">FHS13_003464</name>
</gene>
<protein>
    <submittedName>
        <fullName evidence="6">RibA/ribD-fused uncharacterized protein</fullName>
    </submittedName>
</protein>
<accession>A0A841IYF1</accession>
<comment type="catalytic activity">
    <reaction evidence="2">
        <text>2,5-diamino-6-hydroxy-4-(5-phosphoribosylamino)-pyrimidine + H2O = 2,5,6-triamino-4-hydroxypyrimidine + D-ribose 5-phosphate</text>
        <dbReference type="Rhea" id="RHEA:23436"/>
        <dbReference type="ChEBI" id="CHEBI:15377"/>
        <dbReference type="ChEBI" id="CHEBI:58614"/>
        <dbReference type="ChEBI" id="CHEBI:78346"/>
        <dbReference type="ChEBI" id="CHEBI:137796"/>
    </reaction>
</comment>
<dbReference type="InterPro" id="IPR037238">
    <property type="entry name" value="YbiA-like_sf"/>
</dbReference>
<evidence type="ECO:0000256" key="2">
    <source>
        <dbReference type="ARBA" id="ARBA00000751"/>
    </source>
</evidence>
<reference evidence="6 7" key="1">
    <citation type="submission" date="2020-08" db="EMBL/GenBank/DDBJ databases">
        <title>Genomic Encyclopedia of Type Strains, Phase III (KMG-III): the genomes of soil and plant-associated and newly described type strains.</title>
        <authorList>
            <person name="Whitman W."/>
        </authorList>
    </citation>
    <scope>NUCLEOTIDE SEQUENCE [LARGE SCALE GENOMIC DNA]</scope>
    <source>
        <strain evidence="6 7">CECT 8712</strain>
    </source>
</reference>
<dbReference type="Pfam" id="PF24645">
    <property type="entry name" value="DUF7639"/>
    <property type="match status" value="1"/>
</dbReference>
<keyword evidence="7" id="KW-1185">Reference proteome</keyword>
<dbReference type="AlphaFoldDB" id="A0A841IYF1"/>
<dbReference type="Proteomes" id="UP000536604">
    <property type="component" value="Unassembled WGS sequence"/>
</dbReference>
<dbReference type="InterPro" id="IPR056056">
    <property type="entry name" value="DUF7639"/>
</dbReference>
<comment type="catalytic activity">
    <reaction evidence="1">
        <text>5-amino-6-(5-phospho-D-ribosylamino)uracil + H2O = 5,6-diaminouracil + D-ribose 5-phosphate</text>
        <dbReference type="Rhea" id="RHEA:55020"/>
        <dbReference type="ChEBI" id="CHEBI:15377"/>
        <dbReference type="ChEBI" id="CHEBI:46252"/>
        <dbReference type="ChEBI" id="CHEBI:58453"/>
        <dbReference type="ChEBI" id="CHEBI:78346"/>
    </reaction>
</comment>
<dbReference type="CDD" id="cd15457">
    <property type="entry name" value="NADAR"/>
    <property type="match status" value="1"/>
</dbReference>
<evidence type="ECO:0000313" key="7">
    <source>
        <dbReference type="Proteomes" id="UP000536604"/>
    </source>
</evidence>
<dbReference type="Pfam" id="PF08719">
    <property type="entry name" value="NADAR"/>
    <property type="match status" value="1"/>
</dbReference>
<dbReference type="Gene3D" id="1.10.357.40">
    <property type="entry name" value="YbiA-like"/>
    <property type="match status" value="1"/>
</dbReference>
<feature type="domain" description="DUF7638" evidence="4">
    <location>
        <begin position="6"/>
        <end position="111"/>
    </location>
</feature>
<evidence type="ECO:0000256" key="1">
    <source>
        <dbReference type="ARBA" id="ARBA00000022"/>
    </source>
</evidence>
<name>A0A841IYF1_9ACTN</name>
<evidence type="ECO:0000259" key="5">
    <source>
        <dbReference type="Pfam" id="PF24645"/>
    </source>
</evidence>
<dbReference type="Pfam" id="PF24644">
    <property type="entry name" value="DUF7638"/>
    <property type="match status" value="1"/>
</dbReference>
<dbReference type="RefSeq" id="WP_184292936.1">
    <property type="nucleotide sequence ID" value="NZ_JACHJO010000010.1"/>
</dbReference>
<comment type="caution">
    <text evidence="6">The sequence shown here is derived from an EMBL/GenBank/DDBJ whole genome shotgun (WGS) entry which is preliminary data.</text>
</comment>
<evidence type="ECO:0000259" key="4">
    <source>
        <dbReference type="Pfam" id="PF24644"/>
    </source>
</evidence>
<feature type="domain" description="DUF7639" evidence="5">
    <location>
        <begin position="112"/>
        <end position="201"/>
    </location>
</feature>
<evidence type="ECO:0000259" key="3">
    <source>
        <dbReference type="Pfam" id="PF08719"/>
    </source>
</evidence>
<evidence type="ECO:0000313" key="6">
    <source>
        <dbReference type="EMBL" id="MBB6121495.1"/>
    </source>
</evidence>